<evidence type="ECO:0000256" key="4">
    <source>
        <dbReference type="PROSITE-ProRule" id="PRU00335"/>
    </source>
</evidence>
<evidence type="ECO:0000259" key="5">
    <source>
        <dbReference type="PROSITE" id="PS50977"/>
    </source>
</evidence>
<evidence type="ECO:0000313" key="6">
    <source>
        <dbReference type="EMBL" id="SEF87303.1"/>
    </source>
</evidence>
<dbReference type="Pfam" id="PF00440">
    <property type="entry name" value="TetR_N"/>
    <property type="match status" value="1"/>
</dbReference>
<dbReference type="OrthoDB" id="8478851at2"/>
<name>A0A1H5VJD6_9RHOB</name>
<dbReference type="GO" id="GO:0000976">
    <property type="term" value="F:transcription cis-regulatory region binding"/>
    <property type="evidence" value="ECO:0007669"/>
    <property type="project" value="TreeGrafter"/>
</dbReference>
<dbReference type="Gene3D" id="1.10.357.10">
    <property type="entry name" value="Tetracycline Repressor, domain 2"/>
    <property type="match status" value="1"/>
</dbReference>
<dbReference type="PROSITE" id="PS50977">
    <property type="entry name" value="HTH_TETR_2"/>
    <property type="match status" value="1"/>
</dbReference>
<keyword evidence="3" id="KW-0804">Transcription</keyword>
<dbReference type="InterPro" id="IPR050109">
    <property type="entry name" value="HTH-type_TetR-like_transc_reg"/>
</dbReference>
<reference evidence="6 7" key="1">
    <citation type="submission" date="2016-10" db="EMBL/GenBank/DDBJ databases">
        <authorList>
            <person name="de Groot N.N."/>
        </authorList>
    </citation>
    <scope>NUCLEOTIDE SEQUENCE [LARGE SCALE GENOMIC DNA]</scope>
    <source>
        <strain evidence="6 7">DSM 23413</strain>
    </source>
</reference>
<dbReference type="EMBL" id="FNVD01000006">
    <property type="protein sequence ID" value="SEF87303.1"/>
    <property type="molecule type" value="Genomic_DNA"/>
</dbReference>
<evidence type="ECO:0000313" key="7">
    <source>
        <dbReference type="Proteomes" id="UP000236742"/>
    </source>
</evidence>
<keyword evidence="1" id="KW-0805">Transcription regulation</keyword>
<dbReference type="Gene3D" id="1.10.10.60">
    <property type="entry name" value="Homeodomain-like"/>
    <property type="match status" value="1"/>
</dbReference>
<protein>
    <submittedName>
        <fullName evidence="6">DNA-binding transcriptional regulator, AcrR family</fullName>
    </submittedName>
</protein>
<dbReference type="InterPro" id="IPR036271">
    <property type="entry name" value="Tet_transcr_reg_TetR-rel_C_sf"/>
</dbReference>
<feature type="DNA-binding region" description="H-T-H motif" evidence="4">
    <location>
        <begin position="37"/>
        <end position="56"/>
    </location>
</feature>
<dbReference type="InterPro" id="IPR001647">
    <property type="entry name" value="HTH_TetR"/>
</dbReference>
<evidence type="ECO:0000256" key="3">
    <source>
        <dbReference type="ARBA" id="ARBA00023163"/>
    </source>
</evidence>
<dbReference type="InterPro" id="IPR041490">
    <property type="entry name" value="KstR2_TetR_C"/>
</dbReference>
<accession>A0A1H5VJD6</accession>
<organism evidence="6 7">
    <name type="scientific">Jhaorihella thermophila</name>
    <dbReference type="NCBI Taxonomy" id="488547"/>
    <lineage>
        <taxon>Bacteria</taxon>
        <taxon>Pseudomonadati</taxon>
        <taxon>Pseudomonadota</taxon>
        <taxon>Alphaproteobacteria</taxon>
        <taxon>Rhodobacterales</taxon>
        <taxon>Paracoccaceae</taxon>
        <taxon>Jhaorihella</taxon>
    </lineage>
</organism>
<evidence type="ECO:0000256" key="1">
    <source>
        <dbReference type="ARBA" id="ARBA00023015"/>
    </source>
</evidence>
<dbReference type="AlphaFoldDB" id="A0A1H5VJD6"/>
<evidence type="ECO:0000256" key="2">
    <source>
        <dbReference type="ARBA" id="ARBA00023125"/>
    </source>
</evidence>
<dbReference type="RefSeq" id="WP_160114859.1">
    <property type="nucleotide sequence ID" value="NZ_FNVD01000006.1"/>
</dbReference>
<dbReference type="PRINTS" id="PR00455">
    <property type="entry name" value="HTHTETR"/>
</dbReference>
<dbReference type="PROSITE" id="PS01081">
    <property type="entry name" value="HTH_TETR_1"/>
    <property type="match status" value="1"/>
</dbReference>
<dbReference type="PANTHER" id="PTHR30055:SF234">
    <property type="entry name" value="HTH-TYPE TRANSCRIPTIONAL REGULATOR BETI"/>
    <property type="match status" value="1"/>
</dbReference>
<feature type="domain" description="HTH tetR-type" evidence="5">
    <location>
        <begin position="14"/>
        <end position="74"/>
    </location>
</feature>
<dbReference type="InterPro" id="IPR023772">
    <property type="entry name" value="DNA-bd_HTH_TetR-type_CS"/>
</dbReference>
<keyword evidence="2 4" id="KW-0238">DNA-binding</keyword>
<dbReference type="SUPFAM" id="SSF48498">
    <property type="entry name" value="Tetracyclin repressor-like, C-terminal domain"/>
    <property type="match status" value="1"/>
</dbReference>
<keyword evidence="7" id="KW-1185">Reference proteome</keyword>
<proteinExistence type="predicted"/>
<sequence>MTQAAPTTSDLAPNERLEELLQAAAICFEQRGYAATSIDAVARFMGATKGRVYHYFPSKLDLFNAVRERGMEIVFEATDPGYHADLPAVDRLTLMALGHVRAMLLHHSFMQVHKEGLQMHRYGATTPEQREATLRHIERRDAYEARFREVVREGAKQGALTVGEPFGITIQSFLSALHGPVTWYFPRPDDTPEKLESLAREVVRFAMQGLGHTITARDWARLTQEEERT</sequence>
<dbReference type="Pfam" id="PF17932">
    <property type="entry name" value="TetR_C_24"/>
    <property type="match status" value="1"/>
</dbReference>
<dbReference type="Proteomes" id="UP000236742">
    <property type="component" value="Unassembled WGS sequence"/>
</dbReference>
<gene>
    <name evidence="6" type="ORF">SAMN05421751_10669</name>
</gene>
<dbReference type="InterPro" id="IPR009057">
    <property type="entry name" value="Homeodomain-like_sf"/>
</dbReference>
<dbReference type="PANTHER" id="PTHR30055">
    <property type="entry name" value="HTH-TYPE TRANSCRIPTIONAL REGULATOR RUTR"/>
    <property type="match status" value="1"/>
</dbReference>
<dbReference type="SUPFAM" id="SSF46689">
    <property type="entry name" value="Homeodomain-like"/>
    <property type="match status" value="1"/>
</dbReference>
<dbReference type="GO" id="GO:0003700">
    <property type="term" value="F:DNA-binding transcription factor activity"/>
    <property type="evidence" value="ECO:0007669"/>
    <property type="project" value="TreeGrafter"/>
</dbReference>